<evidence type="ECO:0000256" key="3">
    <source>
        <dbReference type="ARBA" id="ARBA00007316"/>
    </source>
</evidence>
<dbReference type="GO" id="GO:0005886">
    <property type="term" value="C:plasma membrane"/>
    <property type="evidence" value="ECO:0007669"/>
    <property type="project" value="UniProtKB-SubCell"/>
</dbReference>
<evidence type="ECO:0000256" key="15">
    <source>
        <dbReference type="ARBA" id="ARBA00023137"/>
    </source>
</evidence>
<evidence type="ECO:0000259" key="19">
    <source>
        <dbReference type="Pfam" id="PF02706"/>
    </source>
</evidence>
<evidence type="ECO:0000256" key="1">
    <source>
        <dbReference type="ARBA" id="ARBA00004429"/>
    </source>
</evidence>
<dbReference type="Pfam" id="PF02706">
    <property type="entry name" value="Wzz"/>
    <property type="match status" value="1"/>
</dbReference>
<keyword evidence="6" id="KW-1003">Cell membrane</keyword>
<evidence type="ECO:0000256" key="8">
    <source>
        <dbReference type="ARBA" id="ARBA00022679"/>
    </source>
</evidence>
<comment type="similarity">
    <text evidence="3">Belongs to the CpsD/CapB family.</text>
</comment>
<evidence type="ECO:0000256" key="18">
    <source>
        <dbReference type="SAM" id="MobiDB-lite"/>
    </source>
</evidence>
<keyword evidence="17" id="KW-0175">Coiled coil</keyword>
<name>A0A9E8ZG16_9CYAN</name>
<dbReference type="PANTHER" id="PTHR32309">
    <property type="entry name" value="TYROSINE-PROTEIN KINASE"/>
    <property type="match status" value="1"/>
</dbReference>
<dbReference type="EMBL" id="CP113797">
    <property type="protein sequence ID" value="WAL62377.1"/>
    <property type="molecule type" value="Genomic_DNA"/>
</dbReference>
<dbReference type="CDD" id="cd05387">
    <property type="entry name" value="BY-kinase"/>
    <property type="match status" value="1"/>
</dbReference>
<evidence type="ECO:0000256" key="16">
    <source>
        <dbReference type="ARBA" id="ARBA00051245"/>
    </source>
</evidence>
<comment type="catalytic activity">
    <reaction evidence="16">
        <text>L-tyrosyl-[protein] + ATP = O-phospho-L-tyrosyl-[protein] + ADP + H(+)</text>
        <dbReference type="Rhea" id="RHEA:10596"/>
        <dbReference type="Rhea" id="RHEA-COMP:10136"/>
        <dbReference type="Rhea" id="RHEA-COMP:20101"/>
        <dbReference type="ChEBI" id="CHEBI:15378"/>
        <dbReference type="ChEBI" id="CHEBI:30616"/>
        <dbReference type="ChEBI" id="CHEBI:46858"/>
        <dbReference type="ChEBI" id="CHEBI:61978"/>
        <dbReference type="ChEBI" id="CHEBI:456216"/>
        <dbReference type="EC" id="2.7.10.2"/>
    </reaction>
</comment>
<evidence type="ECO:0000313" key="22">
    <source>
        <dbReference type="Proteomes" id="UP001163152"/>
    </source>
</evidence>
<feature type="region of interest" description="Disordered" evidence="18">
    <location>
        <begin position="1"/>
        <end position="21"/>
    </location>
</feature>
<protein>
    <recommendedName>
        <fullName evidence="5">non-specific protein-tyrosine kinase</fullName>
        <ecNumber evidence="5">2.7.10.2</ecNumber>
    </recommendedName>
</protein>
<evidence type="ECO:0000256" key="5">
    <source>
        <dbReference type="ARBA" id="ARBA00011903"/>
    </source>
</evidence>
<evidence type="ECO:0000256" key="10">
    <source>
        <dbReference type="ARBA" id="ARBA00022741"/>
    </source>
</evidence>
<keyword evidence="9" id="KW-0812">Transmembrane</keyword>
<gene>
    <name evidence="21" type="ORF">OXH18_10425</name>
</gene>
<feature type="domain" description="Polysaccharide chain length determinant N-terminal" evidence="19">
    <location>
        <begin position="29"/>
        <end position="124"/>
    </location>
</feature>
<dbReference type="AlphaFoldDB" id="A0A9E8ZG16"/>
<comment type="similarity">
    <text evidence="2">Belongs to the CpsC/CapA family.</text>
</comment>
<feature type="coiled-coil region" evidence="17">
    <location>
        <begin position="217"/>
        <end position="244"/>
    </location>
</feature>
<evidence type="ECO:0000259" key="20">
    <source>
        <dbReference type="Pfam" id="PF13614"/>
    </source>
</evidence>
<evidence type="ECO:0000256" key="14">
    <source>
        <dbReference type="ARBA" id="ARBA00023136"/>
    </source>
</evidence>
<evidence type="ECO:0000313" key="21">
    <source>
        <dbReference type="EMBL" id="WAL62377.1"/>
    </source>
</evidence>
<proteinExistence type="inferred from homology"/>
<keyword evidence="22" id="KW-1185">Reference proteome</keyword>
<feature type="domain" description="AAA" evidence="20">
    <location>
        <begin position="564"/>
        <end position="685"/>
    </location>
</feature>
<evidence type="ECO:0000256" key="13">
    <source>
        <dbReference type="ARBA" id="ARBA00022989"/>
    </source>
</evidence>
<dbReference type="InterPro" id="IPR050445">
    <property type="entry name" value="Bact_polysacc_biosynth/exp"/>
</dbReference>
<evidence type="ECO:0000256" key="9">
    <source>
        <dbReference type="ARBA" id="ARBA00022692"/>
    </source>
</evidence>
<keyword evidence="12" id="KW-0067">ATP-binding</keyword>
<keyword evidence="15" id="KW-0829">Tyrosine-protein kinase</keyword>
<sequence length="735" mass="80874">MKTQESLQPLPFVNPTLPSENDEGGLHVGQVIATLRRRLLLIVGVASAITLAAGLKAFTDTPVYDAKFEILVQPDSAESQVISSLDETGNRPTSRQAVTPDGVKADLLQILASPKILEPVVQKLQNESPNICSELLNPGAEDPVIDPSLSEAEVRRRCYEAMVNNLAITTLAEESNIVQVSFRGNNEESVVKVLDLISEAYLAYSLESRQADIQRGIKFVENKLPDLRDRVSVLQDQLQQLRQRYVLIDPESKGNELSNQISAFSQEQLQAQVELEQSRTLSSDLQGQLSQLPTELAASSALSENPRYQNLIAQLLALDGEIAQASTIYLETAPEMEVLLEQRRNILSLLTRESQVAQRQVGGQVRQLEVRDRALQQTLGSLRADVNELALVSRIYTDIQRELQIATDNLNQFLAKRQLLEIDAAQREIPWELLTPTTEPEPTSASLPQNLVLGAILGLLVGIGAALLAERMTDVVQTPEELKRITGFPILGAIPNNDSLLGASGINSFAVSLQRLDSAIQQNQQNQDINRARYKDIDAFSEAFRSLYANIRLLNSDSPIQSLVISSTQPGEGKTTTAIHLAMAASAMTQRVLLVETDLRRPRLYQYLGLHHSGGLIDVISGDLSVKEAIQRSTFEPNMFVLTAGAIPPDPTRVLSSQKMQRLMEQFQNSFDLVIYDAPPLVNFADAYLIGAHTNGMILVSEVGKLRRSALEQGLDRVQVAKTPVLGIVLQRTMS</sequence>
<dbReference type="InterPro" id="IPR025669">
    <property type="entry name" value="AAA_dom"/>
</dbReference>
<evidence type="ECO:0000256" key="4">
    <source>
        <dbReference type="ARBA" id="ARBA00008883"/>
    </source>
</evidence>
<evidence type="ECO:0000256" key="6">
    <source>
        <dbReference type="ARBA" id="ARBA00022475"/>
    </source>
</evidence>
<dbReference type="NCBIfam" id="TIGR01007">
    <property type="entry name" value="eps_fam"/>
    <property type="match status" value="1"/>
</dbReference>
<dbReference type="RefSeq" id="WP_268612709.1">
    <property type="nucleotide sequence ID" value="NZ_CP113797.1"/>
</dbReference>
<dbReference type="InterPro" id="IPR027417">
    <property type="entry name" value="P-loop_NTPase"/>
</dbReference>
<evidence type="ECO:0000256" key="17">
    <source>
        <dbReference type="SAM" id="Coils"/>
    </source>
</evidence>
<comment type="similarity">
    <text evidence="4">Belongs to the etk/wzc family.</text>
</comment>
<dbReference type="Pfam" id="PF13614">
    <property type="entry name" value="AAA_31"/>
    <property type="match status" value="1"/>
</dbReference>
<dbReference type="Proteomes" id="UP001163152">
    <property type="component" value="Chromosome"/>
</dbReference>
<accession>A0A9E8ZG16</accession>
<keyword evidence="11" id="KW-0418">Kinase</keyword>
<evidence type="ECO:0000256" key="12">
    <source>
        <dbReference type="ARBA" id="ARBA00022840"/>
    </source>
</evidence>
<reference evidence="21" key="1">
    <citation type="submission" date="2022-12" db="EMBL/GenBank/DDBJ databases">
        <title>Polyphasic identification of a Novel Hot-Spring Cyanobacterium Ocullathermofonsia sinensis gen nov. sp. nov. and Genomic Insights on its Adaptations to the Thermal Habitat.</title>
        <authorList>
            <person name="Daroch M."/>
            <person name="Tang J."/>
            <person name="Jiang Y."/>
        </authorList>
    </citation>
    <scope>NUCLEOTIDE SEQUENCE</scope>
    <source>
        <strain evidence="21">PKUAC-SCTA174</strain>
    </source>
</reference>
<dbReference type="InterPro" id="IPR003856">
    <property type="entry name" value="LPS_length_determ_N"/>
</dbReference>
<evidence type="ECO:0000256" key="2">
    <source>
        <dbReference type="ARBA" id="ARBA00006683"/>
    </source>
</evidence>
<keyword evidence="7" id="KW-0997">Cell inner membrane</keyword>
<dbReference type="EC" id="2.7.10.2" evidence="5"/>
<keyword evidence="14" id="KW-0472">Membrane</keyword>
<dbReference type="GO" id="GO:0004715">
    <property type="term" value="F:non-membrane spanning protein tyrosine kinase activity"/>
    <property type="evidence" value="ECO:0007669"/>
    <property type="project" value="UniProtKB-EC"/>
</dbReference>
<dbReference type="GO" id="GO:0005524">
    <property type="term" value="F:ATP binding"/>
    <property type="evidence" value="ECO:0007669"/>
    <property type="project" value="UniProtKB-KW"/>
</dbReference>
<keyword evidence="13" id="KW-1133">Transmembrane helix</keyword>
<evidence type="ECO:0000256" key="11">
    <source>
        <dbReference type="ARBA" id="ARBA00022777"/>
    </source>
</evidence>
<dbReference type="SUPFAM" id="SSF52540">
    <property type="entry name" value="P-loop containing nucleoside triphosphate hydrolases"/>
    <property type="match status" value="1"/>
</dbReference>
<dbReference type="PANTHER" id="PTHR32309:SF13">
    <property type="entry name" value="FERRIC ENTEROBACTIN TRANSPORT PROTEIN FEPE"/>
    <property type="match status" value="1"/>
</dbReference>
<dbReference type="Gene3D" id="3.40.50.300">
    <property type="entry name" value="P-loop containing nucleotide triphosphate hydrolases"/>
    <property type="match status" value="1"/>
</dbReference>
<keyword evidence="10" id="KW-0547">Nucleotide-binding</keyword>
<dbReference type="InterPro" id="IPR005702">
    <property type="entry name" value="Wzc-like_C"/>
</dbReference>
<evidence type="ECO:0000256" key="7">
    <source>
        <dbReference type="ARBA" id="ARBA00022519"/>
    </source>
</evidence>
<organism evidence="21 22">
    <name type="scientific">Thermocoleostomius sinensis A174</name>
    <dbReference type="NCBI Taxonomy" id="2016057"/>
    <lineage>
        <taxon>Bacteria</taxon>
        <taxon>Bacillati</taxon>
        <taxon>Cyanobacteriota</taxon>
        <taxon>Cyanophyceae</taxon>
        <taxon>Oculatellales</taxon>
        <taxon>Oculatellaceae</taxon>
        <taxon>Thermocoleostomius</taxon>
    </lineage>
</organism>
<comment type="subcellular location">
    <subcellularLocation>
        <location evidence="1">Cell inner membrane</location>
        <topology evidence="1">Multi-pass membrane protein</topology>
    </subcellularLocation>
</comment>
<dbReference type="KEGG" id="tsin:OXH18_10425"/>
<keyword evidence="8" id="KW-0808">Transferase</keyword>